<protein>
    <submittedName>
        <fullName evidence="1">Uncharacterized protein</fullName>
    </submittedName>
</protein>
<dbReference type="AlphaFoldDB" id="A0AA45ANU4"/>
<evidence type="ECO:0000313" key="2">
    <source>
        <dbReference type="Proteomes" id="UP000236305"/>
    </source>
</evidence>
<comment type="caution">
    <text evidence="1">The sequence shown here is derived from an EMBL/GenBank/DDBJ whole genome shotgun (WGS) entry which is preliminary data.</text>
</comment>
<accession>A0AA45ANU4</accession>
<sequence length="58" mass="6571">MTGEEPYSNLDDEEVERRFQNRDFPASSHLCCGTVIQNCWLGHFVAAKQVVQALVCEV</sequence>
<name>A0AA45ANU4_VERDA</name>
<gene>
    <name evidence="1" type="ORF">BJF96_g3728</name>
</gene>
<reference evidence="1 2" key="1">
    <citation type="submission" date="2017-12" db="EMBL/GenBank/DDBJ databases">
        <title>Comparative genomics yields insights into virulence evolution of Verticillium dahliae.</title>
        <authorList>
            <person name="Fan R."/>
            <person name="Armitage A.D."/>
            <person name="Cascant-Lopez E."/>
            <person name="Sobczyk M."/>
            <person name="Cockerton H.M."/>
            <person name="Harrison R.J."/>
        </authorList>
    </citation>
    <scope>NUCLEOTIDE SEQUENCE [LARGE SCALE GENOMIC DNA]</scope>
    <source>
        <strain evidence="1 2">12008</strain>
    </source>
</reference>
<evidence type="ECO:0000313" key="1">
    <source>
        <dbReference type="EMBL" id="PNH33111.1"/>
    </source>
</evidence>
<dbReference type="EMBL" id="MPSH01000010">
    <property type="protein sequence ID" value="PNH33111.1"/>
    <property type="molecule type" value="Genomic_DNA"/>
</dbReference>
<dbReference type="Proteomes" id="UP000236305">
    <property type="component" value="Unassembled WGS sequence"/>
</dbReference>
<organism evidence="1 2">
    <name type="scientific">Verticillium dahliae</name>
    <name type="common">Verticillium wilt</name>
    <dbReference type="NCBI Taxonomy" id="27337"/>
    <lineage>
        <taxon>Eukaryota</taxon>
        <taxon>Fungi</taxon>
        <taxon>Dikarya</taxon>
        <taxon>Ascomycota</taxon>
        <taxon>Pezizomycotina</taxon>
        <taxon>Sordariomycetes</taxon>
        <taxon>Hypocreomycetidae</taxon>
        <taxon>Glomerellales</taxon>
        <taxon>Plectosphaerellaceae</taxon>
        <taxon>Verticillium</taxon>
    </lineage>
</organism>
<proteinExistence type="predicted"/>